<evidence type="ECO:0000256" key="5">
    <source>
        <dbReference type="ARBA" id="ARBA00023163"/>
    </source>
</evidence>
<dbReference type="InterPro" id="IPR006565">
    <property type="entry name" value="BTP"/>
</dbReference>
<dbReference type="GO" id="GO:0005669">
    <property type="term" value="C:transcription factor TFIID complex"/>
    <property type="evidence" value="ECO:0007669"/>
    <property type="project" value="InterPro"/>
</dbReference>
<proteinExistence type="inferred from homology"/>
<dbReference type="GO" id="GO:0046982">
    <property type="term" value="F:protein heterodimerization activity"/>
    <property type="evidence" value="ECO:0007669"/>
    <property type="project" value="InterPro"/>
</dbReference>
<keyword evidence="6" id="KW-0539">Nucleus</keyword>
<dbReference type="GO" id="GO:0006367">
    <property type="term" value="P:transcription initiation at RNA polymerase II promoter"/>
    <property type="evidence" value="ECO:0007669"/>
    <property type="project" value="TreeGrafter"/>
</dbReference>
<dbReference type="CDD" id="cd08049">
    <property type="entry name" value="TAF8"/>
    <property type="match status" value="1"/>
</dbReference>
<dbReference type="OrthoDB" id="2193813at2759"/>
<dbReference type="InterPro" id="IPR037818">
    <property type="entry name" value="TAF8"/>
</dbReference>
<dbReference type="InterPro" id="IPR019473">
    <property type="entry name" value="TFIID_su8_C"/>
</dbReference>
<dbReference type="Pfam" id="PF10406">
    <property type="entry name" value="TAF8_C"/>
    <property type="match status" value="1"/>
</dbReference>
<dbReference type="OMA" id="HVIQAPQ"/>
<dbReference type="InterPro" id="IPR009072">
    <property type="entry name" value="Histone-fold"/>
</dbReference>
<dbReference type="GO" id="GO:0003743">
    <property type="term" value="F:translation initiation factor activity"/>
    <property type="evidence" value="ECO:0007669"/>
    <property type="project" value="UniProtKB-KW"/>
</dbReference>
<keyword evidence="9" id="KW-0396">Initiation factor</keyword>
<comment type="similarity">
    <text evidence="2">Belongs to the TAF8 family.</text>
</comment>
<keyword evidence="5" id="KW-0804">Transcription</keyword>
<dbReference type="SMART" id="SM00576">
    <property type="entry name" value="BTP"/>
    <property type="match status" value="1"/>
</dbReference>
<keyword evidence="9" id="KW-0648">Protein biosynthesis</keyword>
<dbReference type="STRING" id="158441.A0A226E1S1"/>
<accession>A0A226E1S1</accession>
<gene>
    <name evidence="9" type="ORF">Fcan01_14538</name>
</gene>
<evidence type="ECO:0000256" key="1">
    <source>
        <dbReference type="ARBA" id="ARBA00004123"/>
    </source>
</evidence>
<evidence type="ECO:0000256" key="2">
    <source>
        <dbReference type="ARBA" id="ARBA00008767"/>
    </source>
</evidence>
<keyword evidence="10" id="KW-1185">Reference proteome</keyword>
<evidence type="ECO:0000256" key="3">
    <source>
        <dbReference type="ARBA" id="ARBA00017307"/>
    </source>
</evidence>
<dbReference type="Pfam" id="PF07524">
    <property type="entry name" value="Bromo_TP"/>
    <property type="match status" value="1"/>
</dbReference>
<evidence type="ECO:0000313" key="10">
    <source>
        <dbReference type="Proteomes" id="UP000198287"/>
    </source>
</evidence>
<dbReference type="Gene3D" id="1.10.20.10">
    <property type="entry name" value="Histone, subunit A"/>
    <property type="match status" value="1"/>
</dbReference>
<dbReference type="EMBL" id="LNIX01000008">
    <property type="protein sequence ID" value="OXA50927.1"/>
    <property type="molecule type" value="Genomic_DNA"/>
</dbReference>
<dbReference type="PANTHER" id="PTHR46469">
    <property type="entry name" value="TRANSCRIPTION INITIATION FACTOR TFIID SUBUNIT 8"/>
    <property type="match status" value="1"/>
</dbReference>
<evidence type="ECO:0000313" key="9">
    <source>
        <dbReference type="EMBL" id="OXA50927.1"/>
    </source>
</evidence>
<comment type="caution">
    <text evidence="9">The sequence shown here is derived from an EMBL/GenBank/DDBJ whole genome shotgun (WGS) entry which is preliminary data.</text>
</comment>
<dbReference type="CDD" id="cd22918">
    <property type="entry name" value="HFD_TAF8"/>
    <property type="match status" value="1"/>
</dbReference>
<feature type="region of interest" description="Disordered" evidence="7">
    <location>
        <begin position="231"/>
        <end position="254"/>
    </location>
</feature>
<reference evidence="9 10" key="1">
    <citation type="submission" date="2015-12" db="EMBL/GenBank/DDBJ databases">
        <title>The genome of Folsomia candida.</title>
        <authorList>
            <person name="Faddeeva A."/>
            <person name="Derks M.F."/>
            <person name="Anvar Y."/>
            <person name="Smit S."/>
            <person name="Van Straalen N."/>
            <person name="Roelofs D."/>
        </authorList>
    </citation>
    <scope>NUCLEOTIDE SEQUENCE [LARGE SCALE GENOMIC DNA]</scope>
    <source>
        <strain evidence="9 10">VU population</strain>
        <tissue evidence="9">Whole body</tissue>
    </source>
</reference>
<evidence type="ECO:0000256" key="6">
    <source>
        <dbReference type="ARBA" id="ARBA00023242"/>
    </source>
</evidence>
<dbReference type="Proteomes" id="UP000198287">
    <property type="component" value="Unassembled WGS sequence"/>
</dbReference>
<protein>
    <recommendedName>
        <fullName evidence="3">Transcription initiation factor TFIID subunit 8</fullName>
    </recommendedName>
</protein>
<dbReference type="AlphaFoldDB" id="A0A226E1S1"/>
<evidence type="ECO:0000256" key="7">
    <source>
        <dbReference type="SAM" id="MobiDB-lite"/>
    </source>
</evidence>
<keyword evidence="4" id="KW-0805">Transcription regulation</keyword>
<name>A0A226E1S1_FOLCA</name>
<evidence type="ECO:0000256" key="4">
    <source>
        <dbReference type="ARBA" id="ARBA00023015"/>
    </source>
</evidence>
<evidence type="ECO:0000259" key="8">
    <source>
        <dbReference type="SMART" id="SM00576"/>
    </source>
</evidence>
<sequence>MDPPQNQRRKLLSQAVALMVQEVGYESGESVALEMLTEMFQSILTEMGRTTRMFTELAGRVEPTVGDVTMALVDMGIKVDPVGLRAFSRRSTKPVIPAPGGLPLPKVPSILSAGKKRPLPNYIPDYFPPMPDPHAYIRTPTHKQPLTDYSACREKMSQQKRDLERSLTKYIARTSPCYYIFPENQSMYPMILPKPVTCVDPLVPRDQIFEEDPTPQRLNFVRKEKVVENLPKLNDDDSDNETKEGGAVAPPAKKAAVSVSWELIDNPFLRPVKPFRKSPGKKSS</sequence>
<organism evidence="9 10">
    <name type="scientific">Folsomia candida</name>
    <name type="common">Springtail</name>
    <dbReference type="NCBI Taxonomy" id="158441"/>
    <lineage>
        <taxon>Eukaryota</taxon>
        <taxon>Metazoa</taxon>
        <taxon>Ecdysozoa</taxon>
        <taxon>Arthropoda</taxon>
        <taxon>Hexapoda</taxon>
        <taxon>Collembola</taxon>
        <taxon>Entomobryomorpha</taxon>
        <taxon>Isotomoidea</taxon>
        <taxon>Isotomidae</taxon>
        <taxon>Proisotominae</taxon>
        <taxon>Folsomia</taxon>
    </lineage>
</organism>
<feature type="domain" description="Bromodomain associated" evidence="8">
    <location>
        <begin position="5"/>
        <end position="81"/>
    </location>
</feature>
<comment type="subcellular location">
    <subcellularLocation>
        <location evidence="1">Nucleus</location>
    </subcellularLocation>
</comment>
<dbReference type="PANTHER" id="PTHR46469:SF1">
    <property type="entry name" value="TRANSCRIPTION INITIATION FACTOR TFIID SUBUNIT 8"/>
    <property type="match status" value="1"/>
</dbReference>